<dbReference type="AlphaFoldDB" id="A0A7G9YI14"/>
<dbReference type="GO" id="GO:0003677">
    <property type="term" value="F:DNA binding"/>
    <property type="evidence" value="ECO:0007669"/>
    <property type="project" value="InterPro"/>
</dbReference>
<gene>
    <name evidence="2" type="ORF">MPIGPLOG_00016</name>
</gene>
<dbReference type="InterPro" id="IPR002559">
    <property type="entry name" value="Transposase_11"/>
</dbReference>
<evidence type="ECO:0000259" key="1">
    <source>
        <dbReference type="Pfam" id="PF01609"/>
    </source>
</evidence>
<dbReference type="EMBL" id="MT631269">
    <property type="protein sequence ID" value="QNO47648.1"/>
    <property type="molecule type" value="Genomic_DNA"/>
</dbReference>
<dbReference type="Pfam" id="PF01609">
    <property type="entry name" value="DDE_Tnp_1"/>
    <property type="match status" value="1"/>
</dbReference>
<sequence length="583" mass="68179">MCKVFTKKEAFISNKLQYSLTHTDLVTMAWNIVWRKPHKKKYGYLKKSYRINGRVKTKEIYIGPDEVATKILTDLATRELIDETDITYSGETILEKITNTLNFEDILIEYTGDERASRALKNVIILMTLFNESKRRLFLKRLDKSIFKNSTDIKYLEEVYGLMDLVYNRLGDIMYDLLKNAIKQHKIGLEYLMVDATRFKVYKDCETGLIRFGYSAQKRRDIPQVNLVIGVNEQQIPFFVSLHPGNTSDVAMFSDFLKTLRSKYQILNDSVSHKIIIMDQGNVNEETIKYLRWLIRYDFHFLSMVRSSSVGRFTKNLDKSDMKLIYTREITKNKETRIYGKIIEAKVYGRVSHVLVCYNQDVERTKNTSLGRRVEIVKQKVSSLNKKGGSLDGKRDAVKSLVAKHSLKRAIEVIKNEVDGVIELVVDKEDLDSRRKKFGFFALFTHCDMTPAEMIKVYKSRDLVEKGFQELNSDFSVCPIRHSEDRRIETHTIFTVYGYFFVSILRAILKSGGLEYSFRELLYTIKSGRSVVGYYEHELFKEKRLYVNRPIKMSDELVEIFRILKIGVPRYDVKLEPYPYNVE</sequence>
<dbReference type="GO" id="GO:0004803">
    <property type="term" value="F:transposase activity"/>
    <property type="evidence" value="ECO:0007669"/>
    <property type="project" value="InterPro"/>
</dbReference>
<organism evidence="2">
    <name type="scientific">Candidatus Methanogaster sp. ANME-2c ERB4</name>
    <dbReference type="NCBI Taxonomy" id="2759911"/>
    <lineage>
        <taxon>Archaea</taxon>
        <taxon>Methanobacteriati</taxon>
        <taxon>Methanobacteriota</taxon>
        <taxon>Stenosarchaea group</taxon>
        <taxon>Methanomicrobia</taxon>
        <taxon>Methanosarcinales</taxon>
        <taxon>ANME-2 cluster</taxon>
        <taxon>Candidatus Methanogasteraceae</taxon>
        <taxon>Candidatus Methanogaster</taxon>
    </lineage>
</organism>
<dbReference type="PANTHER" id="PTHR34614:SF2">
    <property type="entry name" value="TRANSPOSASE IS4-LIKE DOMAIN-CONTAINING PROTEIN"/>
    <property type="match status" value="1"/>
</dbReference>
<dbReference type="PANTHER" id="PTHR34614">
    <property type="match status" value="1"/>
</dbReference>
<dbReference type="InterPro" id="IPR047654">
    <property type="entry name" value="IS1634_transpos"/>
</dbReference>
<protein>
    <recommendedName>
        <fullName evidence="1">Transposase IS4-like domain-containing protein</fullName>
    </recommendedName>
</protein>
<accession>A0A7G9YI14</accession>
<reference evidence="2" key="1">
    <citation type="submission" date="2020-06" db="EMBL/GenBank/DDBJ databases">
        <title>Unique genomic features of the anaerobic methanotrophic archaea.</title>
        <authorList>
            <person name="Chadwick G.L."/>
            <person name="Skennerton C.T."/>
            <person name="Laso-Perez R."/>
            <person name="Leu A.O."/>
            <person name="Speth D.R."/>
            <person name="Yu H."/>
            <person name="Morgan-Lang C."/>
            <person name="Hatzenpichler R."/>
            <person name="Goudeau D."/>
            <person name="Malmstrom R."/>
            <person name="Brazelton W.J."/>
            <person name="Woyke T."/>
            <person name="Hallam S.J."/>
            <person name="Tyson G.W."/>
            <person name="Wegener G."/>
            <person name="Boetius A."/>
            <person name="Orphan V."/>
        </authorList>
    </citation>
    <scope>NUCLEOTIDE SEQUENCE</scope>
</reference>
<dbReference type="NCBIfam" id="NF033559">
    <property type="entry name" value="transpos_IS1634"/>
    <property type="match status" value="1"/>
</dbReference>
<name>A0A7G9YI14_9EURY</name>
<evidence type="ECO:0000313" key="2">
    <source>
        <dbReference type="EMBL" id="QNO47648.1"/>
    </source>
</evidence>
<proteinExistence type="predicted"/>
<feature type="domain" description="Transposase IS4-like" evidence="1">
    <location>
        <begin position="192"/>
        <end position="492"/>
    </location>
</feature>
<dbReference type="GO" id="GO:0006313">
    <property type="term" value="P:DNA transposition"/>
    <property type="evidence" value="ECO:0007669"/>
    <property type="project" value="InterPro"/>
</dbReference>